<comment type="catalytic activity">
    <reaction evidence="1 8">
        <text>alpha-D-glucose = beta-D-glucose</text>
        <dbReference type="Rhea" id="RHEA:10264"/>
        <dbReference type="ChEBI" id="CHEBI:15903"/>
        <dbReference type="ChEBI" id="CHEBI:17925"/>
        <dbReference type="EC" id="5.1.3.3"/>
    </reaction>
</comment>
<dbReference type="SUPFAM" id="SSF74650">
    <property type="entry name" value="Galactose mutarotase-like"/>
    <property type="match status" value="1"/>
</dbReference>
<evidence type="ECO:0000313" key="9">
    <source>
        <dbReference type="EMBL" id="MFC3831745.1"/>
    </source>
</evidence>
<reference evidence="10" key="1">
    <citation type="journal article" date="2019" name="Int. J. Syst. Evol. Microbiol.">
        <title>The Global Catalogue of Microorganisms (GCM) 10K type strain sequencing project: providing services to taxonomists for standard genome sequencing and annotation.</title>
        <authorList>
            <consortium name="The Broad Institute Genomics Platform"/>
            <consortium name="The Broad Institute Genome Sequencing Center for Infectious Disease"/>
            <person name="Wu L."/>
            <person name="Ma J."/>
        </authorList>
    </citation>
    <scope>NUCLEOTIDE SEQUENCE [LARGE SCALE GENOMIC DNA]</scope>
    <source>
        <strain evidence="10">CCTCC AB 2017081</strain>
    </source>
</reference>
<protein>
    <recommendedName>
        <fullName evidence="5 8">Aldose 1-epimerase</fullName>
        <ecNumber evidence="4 8">5.1.3.3</ecNumber>
    </recommendedName>
</protein>
<accession>A0ABV7Z675</accession>
<proteinExistence type="inferred from homology"/>
<keyword evidence="7 8" id="KW-0119">Carbohydrate metabolism</keyword>
<dbReference type="InterPro" id="IPR011013">
    <property type="entry name" value="Gal_mutarotase_sf_dom"/>
</dbReference>
<evidence type="ECO:0000256" key="4">
    <source>
        <dbReference type="ARBA" id="ARBA00013185"/>
    </source>
</evidence>
<dbReference type="GO" id="GO:0016853">
    <property type="term" value="F:isomerase activity"/>
    <property type="evidence" value="ECO:0007669"/>
    <property type="project" value="UniProtKB-KW"/>
</dbReference>
<evidence type="ECO:0000313" key="10">
    <source>
        <dbReference type="Proteomes" id="UP001595803"/>
    </source>
</evidence>
<dbReference type="InterPro" id="IPR015443">
    <property type="entry name" value="Aldose_1-epimerase"/>
</dbReference>
<keyword evidence="10" id="KW-1185">Reference proteome</keyword>
<evidence type="ECO:0000256" key="3">
    <source>
        <dbReference type="ARBA" id="ARBA00006206"/>
    </source>
</evidence>
<dbReference type="InterPro" id="IPR008183">
    <property type="entry name" value="Aldose_1/G6P_1-epimerase"/>
</dbReference>
<dbReference type="PANTHER" id="PTHR10091">
    <property type="entry name" value="ALDOSE-1-EPIMERASE"/>
    <property type="match status" value="1"/>
</dbReference>
<evidence type="ECO:0000256" key="8">
    <source>
        <dbReference type="PIRNR" id="PIRNR005096"/>
    </source>
</evidence>
<dbReference type="InterPro" id="IPR047215">
    <property type="entry name" value="Galactose_mutarotase-like"/>
</dbReference>
<dbReference type="EC" id="5.1.3.3" evidence="4 8"/>
<comment type="similarity">
    <text evidence="3 8">Belongs to the aldose epimerase family.</text>
</comment>
<dbReference type="InterPro" id="IPR014718">
    <property type="entry name" value="GH-type_carb-bd"/>
</dbReference>
<dbReference type="InterPro" id="IPR018052">
    <property type="entry name" value="Ald1_epimerase_CS"/>
</dbReference>
<sequence>MSTPTGRADRRHWGQTPAGEAIHLYTLALPGGVQATLTDFGATLVGVCVPDRRGVLGDVVLGHDQPGPYADHATSPYFGATVGRYANRIAGGQFPLDGQVYRVPPNDGDNALHGGPQGFDHRVWHGETRVEAGRPAVTFTRLSVDGEMGFPGNLRVTVTYTLGELDGAHTLEIDYHAVTDAPTVLNLTNHAYWNLMADPSRGVLEHELTVHASAFTPVRAGGIPTGEVRPVAGTPFDFRTPRPVGERVDAPDEQLTLVGGYDHNLVLDGTGLRLAAVLHDPHSGRELTIHTTEPGVQVYSGNFLDGSVTGKHGQVYAKHAGMCLETQHFPDSPNWPDFPSTRLDPGQTFTSRTVHTFRVR</sequence>
<comment type="caution">
    <text evidence="9">The sequence shown here is derived from an EMBL/GenBank/DDBJ whole genome shotgun (WGS) entry which is preliminary data.</text>
</comment>
<comment type="pathway">
    <text evidence="2 8">Carbohydrate metabolism; hexose metabolism.</text>
</comment>
<evidence type="ECO:0000256" key="5">
    <source>
        <dbReference type="ARBA" id="ARBA00014165"/>
    </source>
</evidence>
<dbReference type="NCBIfam" id="NF008277">
    <property type="entry name" value="PRK11055.1"/>
    <property type="match status" value="1"/>
</dbReference>
<evidence type="ECO:0000256" key="7">
    <source>
        <dbReference type="ARBA" id="ARBA00023277"/>
    </source>
</evidence>
<dbReference type="CDD" id="cd09019">
    <property type="entry name" value="galactose_mutarotase_like"/>
    <property type="match status" value="1"/>
</dbReference>
<dbReference type="Gene3D" id="2.70.98.10">
    <property type="match status" value="1"/>
</dbReference>
<dbReference type="RefSeq" id="WP_322473824.1">
    <property type="nucleotide sequence ID" value="NZ_JBHRZG010000002.1"/>
</dbReference>
<organism evidence="9 10">
    <name type="scientific">Deinococcus rufus</name>
    <dbReference type="NCBI Taxonomy" id="2136097"/>
    <lineage>
        <taxon>Bacteria</taxon>
        <taxon>Thermotogati</taxon>
        <taxon>Deinococcota</taxon>
        <taxon>Deinococci</taxon>
        <taxon>Deinococcales</taxon>
        <taxon>Deinococcaceae</taxon>
        <taxon>Deinococcus</taxon>
    </lineage>
</organism>
<evidence type="ECO:0000256" key="1">
    <source>
        <dbReference type="ARBA" id="ARBA00001614"/>
    </source>
</evidence>
<dbReference type="PIRSF" id="PIRSF005096">
    <property type="entry name" value="GALM"/>
    <property type="match status" value="1"/>
</dbReference>
<dbReference type="PANTHER" id="PTHR10091:SF0">
    <property type="entry name" value="GALACTOSE MUTAROTASE"/>
    <property type="match status" value="1"/>
</dbReference>
<gene>
    <name evidence="9" type="ORF">ACFOSB_02570</name>
</gene>
<keyword evidence="6 8" id="KW-0413">Isomerase</keyword>
<dbReference type="EMBL" id="JBHRZG010000002">
    <property type="protein sequence ID" value="MFC3831745.1"/>
    <property type="molecule type" value="Genomic_DNA"/>
</dbReference>
<name>A0ABV7Z675_9DEIO</name>
<dbReference type="Proteomes" id="UP001595803">
    <property type="component" value="Unassembled WGS sequence"/>
</dbReference>
<dbReference type="Pfam" id="PF01263">
    <property type="entry name" value="Aldose_epim"/>
    <property type="match status" value="1"/>
</dbReference>
<evidence type="ECO:0000256" key="2">
    <source>
        <dbReference type="ARBA" id="ARBA00005028"/>
    </source>
</evidence>
<evidence type="ECO:0000256" key="6">
    <source>
        <dbReference type="ARBA" id="ARBA00023235"/>
    </source>
</evidence>
<dbReference type="PROSITE" id="PS00545">
    <property type="entry name" value="ALDOSE_1_EPIMERASE"/>
    <property type="match status" value="1"/>
</dbReference>